<dbReference type="Proteomes" id="UP001295469">
    <property type="component" value="Chromosome C09"/>
</dbReference>
<sequence length="42" mass="5106">MSPQKKIKSLNIIFLKIISRWIFVSRFGVESDVRDWRYVVLH</sequence>
<evidence type="ECO:0000313" key="1">
    <source>
        <dbReference type="EMBL" id="CAF1768438.1"/>
    </source>
</evidence>
<organism evidence="1">
    <name type="scientific">Brassica napus</name>
    <name type="common">Rape</name>
    <dbReference type="NCBI Taxonomy" id="3708"/>
    <lineage>
        <taxon>Eukaryota</taxon>
        <taxon>Viridiplantae</taxon>
        <taxon>Streptophyta</taxon>
        <taxon>Embryophyta</taxon>
        <taxon>Tracheophyta</taxon>
        <taxon>Spermatophyta</taxon>
        <taxon>Magnoliopsida</taxon>
        <taxon>eudicotyledons</taxon>
        <taxon>Gunneridae</taxon>
        <taxon>Pentapetalae</taxon>
        <taxon>rosids</taxon>
        <taxon>malvids</taxon>
        <taxon>Brassicales</taxon>
        <taxon>Brassicaceae</taxon>
        <taxon>Brassiceae</taxon>
        <taxon>Brassica</taxon>
    </lineage>
</organism>
<protein>
    <submittedName>
        <fullName evidence="1">(rape) hypothetical protein</fullName>
    </submittedName>
</protein>
<reference evidence="1" key="1">
    <citation type="submission" date="2021-01" db="EMBL/GenBank/DDBJ databases">
        <authorList>
            <consortium name="Genoscope - CEA"/>
            <person name="William W."/>
        </authorList>
    </citation>
    <scope>NUCLEOTIDE SEQUENCE</scope>
</reference>
<name>A0A816J8D9_BRANA</name>
<dbReference type="EMBL" id="HG994373">
    <property type="protein sequence ID" value="CAF1768438.1"/>
    <property type="molecule type" value="Genomic_DNA"/>
</dbReference>
<accession>A0A816J8D9</accession>
<gene>
    <name evidence="1" type="ORF">DARMORV10_C09P50560.1</name>
</gene>
<proteinExistence type="predicted"/>
<dbReference type="AlphaFoldDB" id="A0A816J8D9"/>